<proteinExistence type="predicted"/>
<feature type="signal peptide" evidence="1">
    <location>
        <begin position="1"/>
        <end position="27"/>
    </location>
</feature>
<evidence type="ECO:0000256" key="1">
    <source>
        <dbReference type="SAM" id="SignalP"/>
    </source>
</evidence>
<feature type="chain" id="PRO_5046627759" evidence="1">
    <location>
        <begin position="28"/>
        <end position="245"/>
    </location>
</feature>
<dbReference type="RefSeq" id="WP_305106516.1">
    <property type="nucleotide sequence ID" value="NZ_JAUTWS010000032.1"/>
</dbReference>
<name>A0ABT9E6Q1_9PROT</name>
<reference evidence="2 3" key="1">
    <citation type="submission" date="2023-08" db="EMBL/GenBank/DDBJ databases">
        <title>The draft genome sequence of Paracraurococcus sp. LOR1-02.</title>
        <authorList>
            <person name="Kingkaew E."/>
            <person name="Tanasupawat S."/>
        </authorList>
    </citation>
    <scope>NUCLEOTIDE SEQUENCE [LARGE SCALE GENOMIC DNA]</scope>
    <source>
        <strain evidence="2 3">LOR1-02</strain>
    </source>
</reference>
<organism evidence="2 3">
    <name type="scientific">Paracraurococcus lichenis</name>
    <dbReference type="NCBI Taxonomy" id="3064888"/>
    <lineage>
        <taxon>Bacteria</taxon>
        <taxon>Pseudomonadati</taxon>
        <taxon>Pseudomonadota</taxon>
        <taxon>Alphaproteobacteria</taxon>
        <taxon>Acetobacterales</taxon>
        <taxon>Roseomonadaceae</taxon>
        <taxon>Paracraurococcus</taxon>
    </lineage>
</organism>
<accession>A0ABT9E6Q1</accession>
<keyword evidence="1" id="KW-0732">Signal</keyword>
<keyword evidence="3" id="KW-1185">Reference proteome</keyword>
<gene>
    <name evidence="2" type="ORF">Q7A36_25155</name>
</gene>
<dbReference type="EMBL" id="JAUTWS010000032">
    <property type="protein sequence ID" value="MDO9711660.1"/>
    <property type="molecule type" value="Genomic_DNA"/>
</dbReference>
<protein>
    <submittedName>
        <fullName evidence="2">Uncharacterized protein</fullName>
    </submittedName>
</protein>
<sequence length="245" mass="25378">MISPHFLLRRCVPPVLAGLLLTPPALAEPDASPAQRLTGQDSRSVLPAEPGKLRWETPAGGLWIQGEASASEREPAPVAEPSFEHGAVALGAQRELVLLPHLSLAVAPQLRVEAAGDPHGLPVSRSLNGTMQQDLILTLPGEAKLLGSLGVVDRIGGLATGPSGVRLLRTRASLALPAPSAALPLKTELQVTTTRSLGAERGPDTLLSCELGLVVAWGALAPLRFAGSCPGQAERRVTLGISGTF</sequence>
<dbReference type="Proteomes" id="UP001243009">
    <property type="component" value="Unassembled WGS sequence"/>
</dbReference>
<comment type="caution">
    <text evidence="2">The sequence shown here is derived from an EMBL/GenBank/DDBJ whole genome shotgun (WGS) entry which is preliminary data.</text>
</comment>
<evidence type="ECO:0000313" key="3">
    <source>
        <dbReference type="Proteomes" id="UP001243009"/>
    </source>
</evidence>
<evidence type="ECO:0000313" key="2">
    <source>
        <dbReference type="EMBL" id="MDO9711660.1"/>
    </source>
</evidence>